<dbReference type="Gene3D" id="3.40.50.1580">
    <property type="entry name" value="Nucleoside phosphorylase domain"/>
    <property type="match status" value="1"/>
</dbReference>
<dbReference type="Proteomes" id="UP000327148">
    <property type="component" value="Unassembled WGS sequence"/>
</dbReference>
<dbReference type="GO" id="GO:0019284">
    <property type="term" value="P:L-methionine salvage from S-adenosylmethionine"/>
    <property type="evidence" value="ECO:0007669"/>
    <property type="project" value="TreeGrafter"/>
</dbReference>
<dbReference type="EMBL" id="VYWO01000001">
    <property type="protein sequence ID" value="KAA9302004.1"/>
    <property type="molecule type" value="Genomic_DNA"/>
</dbReference>
<dbReference type="AlphaFoldDB" id="A0A5N1GNM2"/>
<keyword evidence="3" id="KW-0028">Amino-acid biosynthesis</keyword>
<evidence type="ECO:0000256" key="1">
    <source>
        <dbReference type="ARBA" id="ARBA00004945"/>
    </source>
</evidence>
<evidence type="ECO:0000256" key="5">
    <source>
        <dbReference type="ARBA" id="ARBA00023167"/>
    </source>
</evidence>
<dbReference type="NCBIfam" id="NF004079">
    <property type="entry name" value="PRK05584.1"/>
    <property type="match status" value="1"/>
</dbReference>
<evidence type="ECO:0000256" key="3">
    <source>
        <dbReference type="ARBA" id="ARBA00022605"/>
    </source>
</evidence>
<proteinExistence type="predicted"/>
<dbReference type="EC" id="3.2.2.9" evidence="2"/>
<dbReference type="Pfam" id="PF01048">
    <property type="entry name" value="PNP_UDP_1"/>
    <property type="match status" value="1"/>
</dbReference>
<sequence length="235" mass="26015">MKIAIIIAMEEEAAPIRQAIQLDIVDHFHHVTVQKGQIDKEEIYVIESGIGKANAAMGATLAIERFQPDLLLNFGVVGALKSHLTIGSVFLPNNFCYHDADDTAFGSPLGRVPRMPLSYPLHPSIKAFADRFIQEHDLETGLLLSSDAFMADPERIDWVKSHFPQGQVADMEATAIAQVAYSYNLPFLSLKTISDHSDSQEDPAHLYLDNKDQVANKAAQLFFDLIAALKQETII</sequence>
<dbReference type="InterPro" id="IPR035994">
    <property type="entry name" value="Nucleoside_phosphorylase_sf"/>
</dbReference>
<reference evidence="7 8" key="1">
    <citation type="submission" date="2019-09" db="EMBL/GenBank/DDBJ databases">
        <title>Draft genome sequence assemblies of isolates from the urinary tract.</title>
        <authorList>
            <person name="Mores C.R."/>
            <person name="Putonti C."/>
            <person name="Wolfe A.J."/>
        </authorList>
    </citation>
    <scope>NUCLEOTIDE SEQUENCE [LARGE SCALE GENOMIC DNA]</scope>
    <source>
        <strain evidence="7 8">UMB623</strain>
    </source>
</reference>
<dbReference type="InterPro" id="IPR000845">
    <property type="entry name" value="Nucleoside_phosphorylase_d"/>
</dbReference>
<dbReference type="RefSeq" id="WP_070431725.1">
    <property type="nucleotide sequence ID" value="NZ_VYWO01000001.1"/>
</dbReference>
<keyword evidence="7" id="KW-0326">Glycosidase</keyword>
<gene>
    <name evidence="7" type="ORF">F6I03_02000</name>
</gene>
<evidence type="ECO:0000259" key="6">
    <source>
        <dbReference type="Pfam" id="PF01048"/>
    </source>
</evidence>
<dbReference type="InterPro" id="IPR010049">
    <property type="entry name" value="MTA_SAH_Nsdase"/>
</dbReference>
<dbReference type="GO" id="GO:0009164">
    <property type="term" value="P:nucleoside catabolic process"/>
    <property type="evidence" value="ECO:0007669"/>
    <property type="project" value="InterPro"/>
</dbReference>
<protein>
    <recommendedName>
        <fullName evidence="2">adenosylhomocysteine nucleosidase</fullName>
        <ecNumber evidence="2">3.2.2.9</ecNumber>
    </recommendedName>
</protein>
<dbReference type="CDD" id="cd09008">
    <property type="entry name" value="MTAN"/>
    <property type="match status" value="1"/>
</dbReference>
<evidence type="ECO:0000313" key="8">
    <source>
        <dbReference type="Proteomes" id="UP000327148"/>
    </source>
</evidence>
<comment type="caution">
    <text evidence="7">The sequence shown here is derived from an EMBL/GenBank/DDBJ whole genome shotgun (WGS) entry which is preliminary data.</text>
</comment>
<dbReference type="PANTHER" id="PTHR46832:SF1">
    <property type="entry name" value="5'-METHYLTHIOADENOSINE_S-ADENOSYLHOMOCYSTEINE NUCLEOSIDASE"/>
    <property type="match status" value="1"/>
</dbReference>
<keyword evidence="5" id="KW-0486">Methionine biosynthesis</keyword>
<dbReference type="GO" id="GO:0019509">
    <property type="term" value="P:L-methionine salvage from methylthioadenosine"/>
    <property type="evidence" value="ECO:0007669"/>
    <property type="project" value="UniProtKB-UniPathway"/>
</dbReference>
<dbReference type="PANTHER" id="PTHR46832">
    <property type="entry name" value="5'-METHYLTHIOADENOSINE/S-ADENOSYLHOMOCYSTEINE NUCLEOSIDASE"/>
    <property type="match status" value="1"/>
</dbReference>
<dbReference type="GO" id="GO:0005829">
    <property type="term" value="C:cytosol"/>
    <property type="evidence" value="ECO:0007669"/>
    <property type="project" value="TreeGrafter"/>
</dbReference>
<feature type="domain" description="Nucleoside phosphorylase" evidence="6">
    <location>
        <begin position="2"/>
        <end position="228"/>
    </location>
</feature>
<dbReference type="STRING" id="119206.AWM72_07985"/>
<dbReference type="OrthoDB" id="9792278at2"/>
<organism evidence="7 8">
    <name type="scientific">Aerococcus sanguinicola</name>
    <dbReference type="NCBI Taxonomy" id="119206"/>
    <lineage>
        <taxon>Bacteria</taxon>
        <taxon>Bacillati</taxon>
        <taxon>Bacillota</taxon>
        <taxon>Bacilli</taxon>
        <taxon>Lactobacillales</taxon>
        <taxon>Aerococcaceae</taxon>
        <taxon>Aerococcus</taxon>
    </lineage>
</organism>
<dbReference type="SUPFAM" id="SSF53167">
    <property type="entry name" value="Purine and uridine phosphorylases"/>
    <property type="match status" value="1"/>
</dbReference>
<evidence type="ECO:0000256" key="2">
    <source>
        <dbReference type="ARBA" id="ARBA00011974"/>
    </source>
</evidence>
<dbReference type="NCBIfam" id="TIGR01704">
    <property type="entry name" value="MTA_SAH-Nsdase"/>
    <property type="match status" value="1"/>
</dbReference>
<comment type="pathway">
    <text evidence="1">Amino-acid biosynthesis; L-methionine biosynthesis via salvage pathway; S-methyl-5-thio-alpha-D-ribose 1-phosphate from S-methyl-5'-thioadenosine (hydrolase route): step 1/2.</text>
</comment>
<accession>A0A5N1GNM2</accession>
<dbReference type="GO" id="GO:0008782">
    <property type="term" value="F:adenosylhomocysteine nucleosidase activity"/>
    <property type="evidence" value="ECO:0007669"/>
    <property type="project" value="UniProtKB-EC"/>
</dbReference>
<keyword evidence="4 7" id="KW-0378">Hydrolase</keyword>
<evidence type="ECO:0000256" key="4">
    <source>
        <dbReference type="ARBA" id="ARBA00022801"/>
    </source>
</evidence>
<evidence type="ECO:0000313" key="7">
    <source>
        <dbReference type="EMBL" id="KAA9302004.1"/>
    </source>
</evidence>
<name>A0A5N1GNM2_9LACT</name>
<dbReference type="UniPathway" id="UPA00904">
    <property type="reaction ID" value="UER00871"/>
</dbReference>
<dbReference type="GO" id="GO:0008930">
    <property type="term" value="F:methylthioadenosine nucleosidase activity"/>
    <property type="evidence" value="ECO:0007669"/>
    <property type="project" value="InterPro"/>
</dbReference>